<dbReference type="Pfam" id="PF02608">
    <property type="entry name" value="Bmp"/>
    <property type="match status" value="1"/>
</dbReference>
<dbReference type="PANTHER" id="PTHR34296">
    <property type="entry name" value="TRANSCRIPTIONAL ACTIVATOR PROTEIN MED"/>
    <property type="match status" value="1"/>
</dbReference>
<dbReference type="SUPFAM" id="SSF53822">
    <property type="entry name" value="Periplasmic binding protein-like I"/>
    <property type="match status" value="1"/>
</dbReference>
<name>A0ABW4EY93_9PSEU</name>
<feature type="signal peptide" evidence="7">
    <location>
        <begin position="1"/>
        <end position="24"/>
    </location>
</feature>
<feature type="domain" description="ABC transporter substrate-binding protein PnrA-like" evidence="8">
    <location>
        <begin position="76"/>
        <end position="378"/>
    </location>
</feature>
<dbReference type="CDD" id="cd06354">
    <property type="entry name" value="PBP1_PrnA-like"/>
    <property type="match status" value="1"/>
</dbReference>
<evidence type="ECO:0000256" key="5">
    <source>
        <dbReference type="ARBA" id="ARBA00023136"/>
    </source>
</evidence>
<evidence type="ECO:0000259" key="8">
    <source>
        <dbReference type="Pfam" id="PF02608"/>
    </source>
</evidence>
<gene>
    <name evidence="9" type="ORF">ACFSJD_23825</name>
</gene>
<comment type="subcellular location">
    <subcellularLocation>
        <location evidence="1">Cell membrane</location>
        <topology evidence="1">Lipid-anchor</topology>
    </subcellularLocation>
</comment>
<dbReference type="PROSITE" id="PS51257">
    <property type="entry name" value="PROKAR_LIPOPROTEIN"/>
    <property type="match status" value="1"/>
</dbReference>
<organism evidence="9 10">
    <name type="scientific">Pseudonocardia yunnanensis</name>
    <dbReference type="NCBI Taxonomy" id="58107"/>
    <lineage>
        <taxon>Bacteria</taxon>
        <taxon>Bacillati</taxon>
        <taxon>Actinomycetota</taxon>
        <taxon>Actinomycetes</taxon>
        <taxon>Pseudonocardiales</taxon>
        <taxon>Pseudonocardiaceae</taxon>
        <taxon>Pseudonocardia</taxon>
    </lineage>
</organism>
<proteinExistence type="inferred from homology"/>
<comment type="caution">
    <text evidence="9">The sequence shown here is derived from an EMBL/GenBank/DDBJ whole genome shotgun (WGS) entry which is preliminary data.</text>
</comment>
<evidence type="ECO:0000256" key="2">
    <source>
        <dbReference type="ARBA" id="ARBA00008610"/>
    </source>
</evidence>
<dbReference type="InterPro" id="IPR028082">
    <property type="entry name" value="Peripla_BP_I"/>
</dbReference>
<evidence type="ECO:0000313" key="9">
    <source>
        <dbReference type="EMBL" id="MFD1520546.1"/>
    </source>
</evidence>
<keyword evidence="10" id="KW-1185">Reference proteome</keyword>
<evidence type="ECO:0000256" key="6">
    <source>
        <dbReference type="ARBA" id="ARBA00023288"/>
    </source>
</evidence>
<reference evidence="10" key="1">
    <citation type="journal article" date="2019" name="Int. J. Syst. Evol. Microbiol.">
        <title>The Global Catalogue of Microorganisms (GCM) 10K type strain sequencing project: providing services to taxonomists for standard genome sequencing and annotation.</title>
        <authorList>
            <consortium name="The Broad Institute Genomics Platform"/>
            <consortium name="The Broad Institute Genome Sequencing Center for Infectious Disease"/>
            <person name="Wu L."/>
            <person name="Ma J."/>
        </authorList>
    </citation>
    <scope>NUCLEOTIDE SEQUENCE [LARGE SCALE GENOMIC DNA]</scope>
    <source>
        <strain evidence="10">CCM 7043</strain>
    </source>
</reference>
<keyword evidence="4 7" id="KW-0732">Signal</keyword>
<feature type="chain" id="PRO_5045575971" evidence="7">
    <location>
        <begin position="25"/>
        <end position="384"/>
    </location>
</feature>
<protein>
    <submittedName>
        <fullName evidence="9">BMP family protein</fullName>
    </submittedName>
</protein>
<keyword evidence="6" id="KW-0449">Lipoprotein</keyword>
<keyword evidence="3" id="KW-1003">Cell membrane</keyword>
<dbReference type="InterPro" id="IPR003760">
    <property type="entry name" value="PnrA-like"/>
</dbReference>
<dbReference type="PANTHER" id="PTHR34296:SF2">
    <property type="entry name" value="ABC TRANSPORTER GUANOSINE-BINDING PROTEIN NUPN"/>
    <property type="match status" value="1"/>
</dbReference>
<evidence type="ECO:0000256" key="7">
    <source>
        <dbReference type="SAM" id="SignalP"/>
    </source>
</evidence>
<evidence type="ECO:0000256" key="3">
    <source>
        <dbReference type="ARBA" id="ARBA00022475"/>
    </source>
</evidence>
<sequence length="384" mass="38475">MRIRRGFVLAAAVLTSALVVVGCARDTGTSQPAGGGGTNAGACARNSAPSAPGGSSASPAPALPNADASGLKVGLAFDIGGRGDASFNDAAGAGLDRAISELGLAKANTKELTAGPNESEDAAATRLRQLASEGYNPVIAVGFKYATALKTVAAESPNTQFAIVDDSSVELPNVTPLVFAEEQGSFLVGVAAALKTQTCKIGFVGGVEQPLIQKFQAGYVQGAKAVAPDIQVDVDYLTPAGDFTGFSDPAKGQVVATGQLDGGADVIYHAAGASGQGVFQAVKAAGKSAIGVDSDQYNIPGLADVKDVIITSMLKRVDVAVFDYINAAAAGNLSTLPDTFDLKVDGVGYATSGGKVDDIKAQLDAYKAAIISGAISVETTPTSS</sequence>
<dbReference type="EMBL" id="JBHUCO010000024">
    <property type="protein sequence ID" value="MFD1520546.1"/>
    <property type="molecule type" value="Genomic_DNA"/>
</dbReference>
<dbReference type="InterPro" id="IPR050957">
    <property type="entry name" value="BMP_lipoprotein"/>
</dbReference>
<accession>A0ABW4EY93</accession>
<dbReference type="RefSeq" id="WP_379659175.1">
    <property type="nucleotide sequence ID" value="NZ_BAAAUS010000043.1"/>
</dbReference>
<evidence type="ECO:0000313" key="10">
    <source>
        <dbReference type="Proteomes" id="UP001597114"/>
    </source>
</evidence>
<comment type="similarity">
    <text evidence="2">Belongs to the BMP lipoprotein family.</text>
</comment>
<dbReference type="Proteomes" id="UP001597114">
    <property type="component" value="Unassembled WGS sequence"/>
</dbReference>
<keyword evidence="5" id="KW-0472">Membrane</keyword>
<evidence type="ECO:0000256" key="4">
    <source>
        <dbReference type="ARBA" id="ARBA00022729"/>
    </source>
</evidence>
<evidence type="ECO:0000256" key="1">
    <source>
        <dbReference type="ARBA" id="ARBA00004193"/>
    </source>
</evidence>
<dbReference type="Gene3D" id="3.40.50.2300">
    <property type="match status" value="2"/>
</dbReference>